<dbReference type="KEGG" id="plu:plu3004"/>
<evidence type="ECO:0000313" key="1">
    <source>
        <dbReference type="EMBL" id="CAE15378.1"/>
    </source>
</evidence>
<evidence type="ECO:0000313" key="2">
    <source>
        <dbReference type="Proteomes" id="UP000002514"/>
    </source>
</evidence>
<name>Q7N2S1_PHOLL</name>
<dbReference type="AlphaFoldDB" id="Q7N2S1"/>
<organism evidence="1 2">
    <name type="scientific">Photorhabdus laumondii subsp. laumondii (strain DSM 15139 / CIP 105565 / TT01)</name>
    <name type="common">Photorhabdus luminescens subsp. laumondii</name>
    <dbReference type="NCBI Taxonomy" id="243265"/>
    <lineage>
        <taxon>Bacteria</taxon>
        <taxon>Pseudomonadati</taxon>
        <taxon>Pseudomonadota</taxon>
        <taxon>Gammaproteobacteria</taxon>
        <taxon>Enterobacterales</taxon>
        <taxon>Morganellaceae</taxon>
        <taxon>Photorhabdus</taxon>
    </lineage>
</organism>
<protein>
    <submittedName>
        <fullName evidence="1">Photorhabdus luminescens subsp. laumondii TTO1 complete genome segment 11/17</fullName>
    </submittedName>
</protein>
<keyword evidence="2" id="KW-1185">Reference proteome</keyword>
<dbReference type="EMBL" id="BX571869">
    <property type="protein sequence ID" value="CAE15378.1"/>
    <property type="molecule type" value="Genomic_DNA"/>
</dbReference>
<accession>Q7N2S1</accession>
<dbReference type="Proteomes" id="UP000002514">
    <property type="component" value="Chromosome"/>
</dbReference>
<gene>
    <name evidence="1" type="ordered locus">plu3004</name>
</gene>
<reference evidence="2" key="1">
    <citation type="journal article" date="2003" name="Nat. Biotechnol.">
        <title>The genome sequence of the entomopathogenic bacterium Photorhabdus luminescens.</title>
        <authorList>
            <person name="Duchaud E."/>
            <person name="Rusniok C."/>
            <person name="Frangeul L."/>
            <person name="Buchrieser C."/>
            <person name="Givaudan A."/>
            <person name="Taourit S."/>
            <person name="Bocs S."/>
            <person name="Boursaux-Eude C."/>
            <person name="Chandler M."/>
            <person name="Charles J.-F."/>
            <person name="Dassa E."/>
            <person name="Derose R."/>
            <person name="Derzelle S."/>
            <person name="Freyssinet G."/>
            <person name="Gaudriault S."/>
            <person name="Medigue C."/>
            <person name="Lanois A."/>
            <person name="Powell K."/>
            <person name="Siguier P."/>
            <person name="Vincent R."/>
            <person name="Wingate V."/>
            <person name="Zouine M."/>
            <person name="Glaser P."/>
            <person name="Boemare N."/>
            <person name="Danchin A."/>
            <person name="Kunst F."/>
        </authorList>
    </citation>
    <scope>NUCLEOTIDE SEQUENCE [LARGE SCALE GENOMIC DNA]</scope>
    <source>
        <strain evidence="2">DSM 15139 / CIP 105565 / TT01</strain>
    </source>
</reference>
<dbReference type="HOGENOM" id="CLU_3331346_0_0_6"/>
<proteinExistence type="predicted"/>
<sequence>MRVLLYLHSVTVMMIDTSQVLEWVKQKYPAIMGKDSNQ</sequence>